<keyword evidence="4" id="KW-1185">Reference proteome</keyword>
<organism evidence="3 4">
    <name type="scientific">Zingiber officinale</name>
    <name type="common">Ginger</name>
    <name type="synonym">Amomum zingiber</name>
    <dbReference type="NCBI Taxonomy" id="94328"/>
    <lineage>
        <taxon>Eukaryota</taxon>
        <taxon>Viridiplantae</taxon>
        <taxon>Streptophyta</taxon>
        <taxon>Embryophyta</taxon>
        <taxon>Tracheophyta</taxon>
        <taxon>Spermatophyta</taxon>
        <taxon>Magnoliopsida</taxon>
        <taxon>Liliopsida</taxon>
        <taxon>Zingiberales</taxon>
        <taxon>Zingiberaceae</taxon>
        <taxon>Zingiber</taxon>
    </lineage>
</organism>
<keyword evidence="2" id="KW-0812">Transmembrane</keyword>
<feature type="compositionally biased region" description="Basic residues" evidence="1">
    <location>
        <begin position="965"/>
        <end position="974"/>
    </location>
</feature>
<reference evidence="3 4" key="1">
    <citation type="submission" date="2020-08" db="EMBL/GenBank/DDBJ databases">
        <title>Plant Genome Project.</title>
        <authorList>
            <person name="Zhang R.-G."/>
        </authorList>
    </citation>
    <scope>NUCLEOTIDE SEQUENCE [LARGE SCALE GENOMIC DNA]</scope>
    <source>
        <tissue evidence="3">Rhizome</tissue>
    </source>
</reference>
<keyword evidence="2" id="KW-1133">Transmembrane helix</keyword>
<protein>
    <recommendedName>
        <fullName evidence="5">Glycosyl transferase family 1 domain-containing protein</fullName>
    </recommendedName>
</protein>
<accession>A0A8J5G094</accession>
<evidence type="ECO:0000313" key="3">
    <source>
        <dbReference type="EMBL" id="KAG6495539.1"/>
    </source>
</evidence>
<feature type="transmembrane region" description="Helical" evidence="2">
    <location>
        <begin position="45"/>
        <end position="66"/>
    </location>
</feature>
<dbReference type="PANTHER" id="PTHR46635:SF1">
    <property type="entry name" value="GLYCOSYL TRANSFERASE FAMILY 1 PROTEIN"/>
    <property type="match status" value="1"/>
</dbReference>
<feature type="compositionally biased region" description="Basic residues" evidence="1">
    <location>
        <begin position="946"/>
        <end position="955"/>
    </location>
</feature>
<dbReference type="Proteomes" id="UP000734854">
    <property type="component" value="Unassembled WGS sequence"/>
</dbReference>
<dbReference type="AlphaFoldDB" id="A0A8J5G094"/>
<keyword evidence="2" id="KW-0472">Membrane</keyword>
<sequence>MGSLFEAAAGGATPPKRIPHLRPSAPATSSLHRLTRFLLSDKVGYLHWVFTVAAFLFVVALFQAFLPGSPDEGPDGGTDSPHLGEIARLEFGDGIRFVPSKLLERWERERREANLSAIEGFAGRSRRTYGLRKPLLALVVPNLFPDAMQLQTISIAVVLKEIGYDIQIFSFKDGPVESVWSTIGLSVRILPTTTIQETAVDWLNYDGILVNSMISKPVISCLLQEPFRNVPVIWTINEKFLAFHLRKYGENGQVKMMYSSLDAGNFLVIPGCPTEAWEADNLVTWKEHNEPKIGYTQEDFVIAIVGGEFSYSGLLLEHAKLNILEAIARNGGFSSIIMENIVADGNMNDFINAADIVLYGSFLEEQSIPTVLIRAMCLGKLVVAPDLSMISKYVDNGVNAYLFPKDKVGMVSKILLEVVSNGKLSPLAQQVASLGKERARNLMASETILGYVSLLEKVLNYPSEIAIPKPVDEIPIRLQKEWQWDLFVNVRTISNLNLSIRSYQMLEGLEEPLNHGSFGNTSADADKIFSSIVWEDEKEIEMVTAKIRIQEEELKDRTDQPHGTWDEVYRSVKRADRARNELHERDDRELERTGQPLCIYEPYFGQGAWPFLRHTSLYRGIGLKLSPTFGTSCHVNEDDLLGVSGMNSSKGRRPGADDIDASSRLPLLSDSYYRDVLGEYGAFFALGYHIDRVHKNAWIGFQSWRASAKKNNALVMLVLSLSKEAEAKLLKAIQSQRHGDAFYFWVGMDKDPRNSQQMAFWDFCDAINAGNCRFAVAEILRKMYGIQADWNSLPQMPNDGDSWSVTNSWVLPTRSFLEFVMFSRMFVDVMDRMIYDEHRTSGHCFLSISKDGHCYSRLLELLVNVWAYHSARRMVYVNPESGAMEEQHRLKNRRGQMWIKWFSYATLKSMDEDLAEEADSDRPSRRWLWPSTGEVVWQGVYERERNMRHKQKERRKQQSRDKIQRIKKRARQKTLGKYIKPSPDDVVDSNTTEVR</sequence>
<proteinExistence type="predicted"/>
<dbReference type="EMBL" id="JACMSC010000012">
    <property type="protein sequence ID" value="KAG6495539.1"/>
    <property type="molecule type" value="Genomic_DNA"/>
</dbReference>
<dbReference type="PANTHER" id="PTHR46635">
    <property type="entry name" value="GLYCOSYL TRANSFERASE FAMILY 1 PROTEIN"/>
    <property type="match status" value="1"/>
</dbReference>
<dbReference type="Gene3D" id="3.40.50.2000">
    <property type="entry name" value="Glycogen Phosphorylase B"/>
    <property type="match status" value="1"/>
</dbReference>
<dbReference type="SUPFAM" id="SSF53756">
    <property type="entry name" value="UDP-Glycosyltransferase/glycogen phosphorylase"/>
    <property type="match status" value="1"/>
</dbReference>
<name>A0A8J5G094_ZINOF</name>
<evidence type="ECO:0000256" key="2">
    <source>
        <dbReference type="SAM" id="Phobius"/>
    </source>
</evidence>
<dbReference type="Pfam" id="PF13692">
    <property type="entry name" value="Glyco_trans_1_4"/>
    <property type="match status" value="1"/>
</dbReference>
<feature type="region of interest" description="Disordered" evidence="1">
    <location>
        <begin position="946"/>
        <end position="995"/>
    </location>
</feature>
<gene>
    <name evidence="3" type="ORF">ZIOFF_043365</name>
</gene>
<comment type="caution">
    <text evidence="3">The sequence shown here is derived from an EMBL/GenBank/DDBJ whole genome shotgun (WGS) entry which is preliminary data.</text>
</comment>
<evidence type="ECO:0000256" key="1">
    <source>
        <dbReference type="SAM" id="MobiDB-lite"/>
    </source>
</evidence>
<evidence type="ECO:0008006" key="5">
    <source>
        <dbReference type="Google" id="ProtNLM"/>
    </source>
</evidence>
<evidence type="ECO:0000313" key="4">
    <source>
        <dbReference type="Proteomes" id="UP000734854"/>
    </source>
</evidence>